<reference evidence="2 3" key="1">
    <citation type="journal article" date="2019" name="Int. J. Syst. Evol. Microbiol.">
        <title>The Global Catalogue of Microorganisms (GCM) 10K type strain sequencing project: providing services to taxonomists for standard genome sequencing and annotation.</title>
        <authorList>
            <consortium name="The Broad Institute Genomics Platform"/>
            <consortium name="The Broad Institute Genome Sequencing Center for Infectious Disease"/>
            <person name="Wu L."/>
            <person name="Ma J."/>
        </authorList>
    </citation>
    <scope>NUCLEOTIDE SEQUENCE [LARGE SCALE GENOMIC DNA]</scope>
    <source>
        <strain evidence="2 3">CGMCC 1.10593</strain>
    </source>
</reference>
<dbReference type="Proteomes" id="UP001597052">
    <property type="component" value="Unassembled WGS sequence"/>
</dbReference>
<dbReference type="EMBL" id="JBHUDM010000002">
    <property type="protein sequence ID" value="MFD1642280.1"/>
    <property type="molecule type" value="Genomic_DNA"/>
</dbReference>
<accession>A0ABD6D8Z8</accession>
<keyword evidence="3" id="KW-1185">Reference proteome</keyword>
<protein>
    <submittedName>
        <fullName evidence="2">Uncharacterized protein</fullName>
    </submittedName>
</protein>
<proteinExistence type="predicted"/>
<sequence length="47" mass="5363">MASQQDEAGIPRGSRRHEHEPPSRRLDRSGSDRLAQRRGRPTPTEAR</sequence>
<comment type="caution">
    <text evidence="2">The sequence shown here is derived from an EMBL/GenBank/DDBJ whole genome shotgun (WGS) entry which is preliminary data.</text>
</comment>
<name>A0ABD6D8Z8_9EURY</name>
<evidence type="ECO:0000313" key="3">
    <source>
        <dbReference type="Proteomes" id="UP001597052"/>
    </source>
</evidence>
<evidence type="ECO:0000313" key="2">
    <source>
        <dbReference type="EMBL" id="MFD1642280.1"/>
    </source>
</evidence>
<dbReference type="RefSeq" id="WP_256395349.1">
    <property type="nucleotide sequence ID" value="NZ_JANHDJ010000002.1"/>
</dbReference>
<evidence type="ECO:0000256" key="1">
    <source>
        <dbReference type="SAM" id="MobiDB-lite"/>
    </source>
</evidence>
<feature type="compositionally biased region" description="Basic and acidic residues" evidence="1">
    <location>
        <begin position="17"/>
        <end position="35"/>
    </location>
</feature>
<feature type="region of interest" description="Disordered" evidence="1">
    <location>
        <begin position="1"/>
        <end position="47"/>
    </location>
</feature>
<gene>
    <name evidence="2" type="ORF">ACFSBW_10395</name>
</gene>
<dbReference type="AlphaFoldDB" id="A0ABD6D8Z8"/>
<organism evidence="2 3">
    <name type="scientific">Halohasta litorea</name>
    <dbReference type="NCBI Taxonomy" id="869891"/>
    <lineage>
        <taxon>Archaea</taxon>
        <taxon>Methanobacteriati</taxon>
        <taxon>Methanobacteriota</taxon>
        <taxon>Stenosarchaea group</taxon>
        <taxon>Halobacteria</taxon>
        <taxon>Halobacteriales</taxon>
        <taxon>Haloferacaceae</taxon>
        <taxon>Halohasta</taxon>
    </lineage>
</organism>